<proteinExistence type="predicted"/>
<sequence>MIRYADAGYEDALDEAAVKGIRRFDVPSDEVVRRGG</sequence>
<organism evidence="1 2">
    <name type="scientific">Kaistia defluvii</name>
    <dbReference type="NCBI Taxonomy" id="410841"/>
    <lineage>
        <taxon>Bacteria</taxon>
        <taxon>Pseudomonadati</taxon>
        <taxon>Pseudomonadota</taxon>
        <taxon>Alphaproteobacteria</taxon>
        <taxon>Hyphomicrobiales</taxon>
        <taxon>Kaistiaceae</taxon>
        <taxon>Kaistia</taxon>
    </lineage>
</organism>
<comment type="caution">
    <text evidence="1">The sequence shown here is derived from an EMBL/GenBank/DDBJ whole genome shotgun (WGS) entry which is preliminary data.</text>
</comment>
<dbReference type="EMBL" id="JBEPSM010000003">
    <property type="protein sequence ID" value="MET4635827.1"/>
    <property type="molecule type" value="Genomic_DNA"/>
</dbReference>
<reference evidence="1 2" key="1">
    <citation type="submission" date="2024-06" db="EMBL/GenBank/DDBJ databases">
        <title>Sorghum-associated microbial communities from plants grown in Nebraska, USA.</title>
        <authorList>
            <person name="Schachtman D."/>
        </authorList>
    </citation>
    <scope>NUCLEOTIDE SEQUENCE [LARGE SCALE GENOMIC DNA]</scope>
    <source>
        <strain evidence="1 2">3207</strain>
    </source>
</reference>
<gene>
    <name evidence="1" type="ORF">ABIE08_003778</name>
</gene>
<accession>A0ABV2R3H1</accession>
<evidence type="ECO:0000313" key="2">
    <source>
        <dbReference type="Proteomes" id="UP001549321"/>
    </source>
</evidence>
<name>A0ABV2R3H1_9HYPH</name>
<keyword evidence="2" id="KW-1185">Reference proteome</keyword>
<protein>
    <submittedName>
        <fullName evidence="1">Uncharacterized protein</fullName>
    </submittedName>
</protein>
<evidence type="ECO:0000313" key="1">
    <source>
        <dbReference type="EMBL" id="MET4635827.1"/>
    </source>
</evidence>
<dbReference type="Proteomes" id="UP001549321">
    <property type="component" value="Unassembled WGS sequence"/>
</dbReference>